<dbReference type="RefSeq" id="WP_345098226.1">
    <property type="nucleotide sequence ID" value="NZ_BAABGS010000012.1"/>
</dbReference>
<dbReference type="PRINTS" id="PR01438">
    <property type="entry name" value="UNVRSLSTRESS"/>
</dbReference>
<dbReference type="PANTHER" id="PTHR46268">
    <property type="entry name" value="STRESS RESPONSE PROTEIN NHAX"/>
    <property type="match status" value="1"/>
</dbReference>
<dbReference type="CDD" id="cd00293">
    <property type="entry name" value="USP-like"/>
    <property type="match status" value="1"/>
</dbReference>
<evidence type="ECO:0000259" key="2">
    <source>
        <dbReference type="Pfam" id="PF00582"/>
    </source>
</evidence>
<dbReference type="InterPro" id="IPR006016">
    <property type="entry name" value="UspA"/>
</dbReference>
<dbReference type="Gene3D" id="3.40.50.12370">
    <property type="match status" value="1"/>
</dbReference>
<comment type="similarity">
    <text evidence="1">Belongs to the universal stress protein A family.</text>
</comment>
<feature type="domain" description="UspA" evidence="2">
    <location>
        <begin position="228"/>
        <end position="276"/>
    </location>
</feature>
<accession>A0ABW5DIK1</accession>
<sequence>MSIGTLLAIVHNEADAPKLLDFALPFAARHGSHLIGLHAEALPVVLATPMEGPYLTLADELETQAKERHQRLRDMFESRTKRESLSAEWRGFDSVSGDSAISGIDSARSSDLVLVVQNDPNGVTSSADVEALLFHSGRPVLFVPHAHSGKGEPFRKAIIAWNGSKEAARAAFDALPLLKEAGQVDILTIDAPENGGHNGSAIARTLARHGLDVTVIARHTDKQRSELDVLASALVESGADLLVMGAFGRSRLAEFVFGGMTRSVLQSMTVPTLMAR</sequence>
<evidence type="ECO:0000313" key="3">
    <source>
        <dbReference type="EMBL" id="MFD2260953.1"/>
    </source>
</evidence>
<dbReference type="Proteomes" id="UP001597373">
    <property type="component" value="Unassembled WGS sequence"/>
</dbReference>
<name>A0ABW5DIK1_9HYPH</name>
<dbReference type="PANTHER" id="PTHR46268:SF15">
    <property type="entry name" value="UNIVERSAL STRESS PROTEIN HP_0031"/>
    <property type="match status" value="1"/>
</dbReference>
<comment type="caution">
    <text evidence="3">The sequence shown here is derived from an EMBL/GenBank/DDBJ whole genome shotgun (WGS) entry which is preliminary data.</text>
</comment>
<protein>
    <submittedName>
        <fullName evidence="3">Universal stress protein</fullName>
    </submittedName>
</protein>
<gene>
    <name evidence="3" type="ORF">ACFSMZ_14470</name>
</gene>
<evidence type="ECO:0000313" key="4">
    <source>
        <dbReference type="Proteomes" id="UP001597373"/>
    </source>
</evidence>
<keyword evidence="4" id="KW-1185">Reference proteome</keyword>
<evidence type="ECO:0000256" key="1">
    <source>
        <dbReference type="ARBA" id="ARBA00008791"/>
    </source>
</evidence>
<dbReference type="SUPFAM" id="SSF52402">
    <property type="entry name" value="Adenine nucleotide alpha hydrolases-like"/>
    <property type="match status" value="2"/>
</dbReference>
<proteinExistence type="inferred from homology"/>
<dbReference type="EMBL" id="JBHUIR010000054">
    <property type="protein sequence ID" value="MFD2260953.1"/>
    <property type="molecule type" value="Genomic_DNA"/>
</dbReference>
<organism evidence="3 4">
    <name type="scientific">Chelativorans composti</name>
    <dbReference type="NCBI Taxonomy" id="768533"/>
    <lineage>
        <taxon>Bacteria</taxon>
        <taxon>Pseudomonadati</taxon>
        <taxon>Pseudomonadota</taxon>
        <taxon>Alphaproteobacteria</taxon>
        <taxon>Hyphomicrobiales</taxon>
        <taxon>Phyllobacteriaceae</taxon>
        <taxon>Chelativorans</taxon>
    </lineage>
</organism>
<dbReference type="Pfam" id="PF00582">
    <property type="entry name" value="Usp"/>
    <property type="match status" value="1"/>
</dbReference>
<reference evidence="4" key="1">
    <citation type="journal article" date="2019" name="Int. J. Syst. Evol. Microbiol.">
        <title>The Global Catalogue of Microorganisms (GCM) 10K type strain sequencing project: providing services to taxonomists for standard genome sequencing and annotation.</title>
        <authorList>
            <consortium name="The Broad Institute Genomics Platform"/>
            <consortium name="The Broad Institute Genome Sequencing Center for Infectious Disease"/>
            <person name="Wu L."/>
            <person name="Ma J."/>
        </authorList>
    </citation>
    <scope>NUCLEOTIDE SEQUENCE [LARGE SCALE GENOMIC DNA]</scope>
    <source>
        <strain evidence="4">KCTC 23707</strain>
    </source>
</reference>
<dbReference type="InterPro" id="IPR006015">
    <property type="entry name" value="Universal_stress_UspA"/>
</dbReference>